<feature type="modified residue" description="N6-(pyridoxal phosphate)lysine" evidence="7">
    <location>
        <position position="269"/>
    </location>
</feature>
<keyword evidence="7" id="KW-0963">Cytoplasm</keyword>
<comment type="subcellular location">
    <subcellularLocation>
        <location evidence="7">Cytoplasm</location>
    </subcellularLocation>
</comment>
<evidence type="ECO:0000256" key="7">
    <source>
        <dbReference type="HAMAP-Rule" id="MF_00375"/>
    </source>
</evidence>
<dbReference type="GO" id="GO:0030170">
    <property type="term" value="F:pyridoxal phosphate binding"/>
    <property type="evidence" value="ECO:0007669"/>
    <property type="project" value="InterPro"/>
</dbReference>
<dbReference type="FunFam" id="3.40.640.10:FF:000021">
    <property type="entry name" value="Glutamate-1-semialdehyde 2,1-aminomutase"/>
    <property type="match status" value="1"/>
</dbReference>
<evidence type="ECO:0000256" key="4">
    <source>
        <dbReference type="ARBA" id="ARBA00022898"/>
    </source>
</evidence>
<dbReference type="PANTHER" id="PTHR43713">
    <property type="entry name" value="GLUTAMATE-1-SEMIALDEHYDE 2,1-AMINOMUTASE"/>
    <property type="match status" value="1"/>
</dbReference>
<dbReference type="PANTHER" id="PTHR43713:SF3">
    <property type="entry name" value="GLUTAMATE-1-SEMIALDEHYDE 2,1-AMINOMUTASE 1, CHLOROPLASTIC-RELATED"/>
    <property type="match status" value="1"/>
</dbReference>
<keyword evidence="4 7" id="KW-0663">Pyridoxal phosphate</keyword>
<dbReference type="OrthoDB" id="9807885at2"/>
<dbReference type="GO" id="GO:0005737">
    <property type="term" value="C:cytoplasm"/>
    <property type="evidence" value="ECO:0007669"/>
    <property type="project" value="UniProtKB-SubCell"/>
</dbReference>
<name>A0A1H4KFZ7_9BACT</name>
<evidence type="ECO:0000256" key="1">
    <source>
        <dbReference type="ARBA" id="ARBA00001933"/>
    </source>
</evidence>
<dbReference type="RefSeq" id="WP_074652766.1">
    <property type="nucleotide sequence ID" value="NZ_FNSD01000001.1"/>
</dbReference>
<evidence type="ECO:0000256" key="2">
    <source>
        <dbReference type="ARBA" id="ARBA00004819"/>
    </source>
</evidence>
<dbReference type="GO" id="GO:0006782">
    <property type="term" value="P:protoporphyrinogen IX biosynthetic process"/>
    <property type="evidence" value="ECO:0007669"/>
    <property type="project" value="UniProtKB-UniRule"/>
</dbReference>
<dbReference type="Proteomes" id="UP000182409">
    <property type="component" value="Unassembled WGS sequence"/>
</dbReference>
<dbReference type="UniPathway" id="UPA00251">
    <property type="reaction ID" value="UER00317"/>
</dbReference>
<evidence type="ECO:0000256" key="6">
    <source>
        <dbReference type="ARBA" id="ARBA00023244"/>
    </source>
</evidence>
<evidence type="ECO:0000313" key="9">
    <source>
        <dbReference type="Proteomes" id="UP000182409"/>
    </source>
</evidence>
<dbReference type="SUPFAM" id="SSF53383">
    <property type="entry name" value="PLP-dependent transferases"/>
    <property type="match status" value="1"/>
</dbReference>
<keyword evidence="6 7" id="KW-0627">Porphyrin biosynthesis</keyword>
<dbReference type="NCBIfam" id="TIGR00713">
    <property type="entry name" value="hemL"/>
    <property type="match status" value="1"/>
</dbReference>
<dbReference type="AlphaFoldDB" id="A0A1H4KFZ7"/>
<dbReference type="CDD" id="cd00610">
    <property type="entry name" value="OAT_like"/>
    <property type="match status" value="1"/>
</dbReference>
<sequence length="431" mass="45303">MSFSLNRSRLLQQRAEALIPGGVDSPVRAFRSVGGDPPFVERAEGAYLFDADGNRYIDFFGSWGPMILGHAAPPVVAAVQAAAARGTSFGASTAAEANLAALVTQAVPTIEKLRFVSSGTEAVMSAIRLARAFTERNRILKFEGCYHGHSDALLVKAGSGVATLGIPGSAGIPVETTQFTTAIRYNDIAEVEKVFAKHPGEIACVILEPVVGNAGTILPQPGFLEALREICTREGTLLIFDEVMTGFRVALGGAQALYNITPDITTLGKIIGGGLPVGAFGGRAEIMNLLAPLGPVYQAGTLSGNPLAMAAGITTLQALLDGGDTFYNSLAEVTTRIAHGVLDEAKKAGVPLCMAGVGSMFTWFFQSGPVHNFEDASNSDTERFGRFHRGMLERGVWLPPSQYEAAFVSAVHGDGEIEATIAAAREVFATL</sequence>
<comment type="pathway">
    <text evidence="2">Porphyrin-containing compound metabolism; protoporphyrin-IX biosynthesis; 5-aminolevulinate from L-glutamyl-tRNA(Glu): step 2/2.</text>
</comment>
<evidence type="ECO:0000256" key="3">
    <source>
        <dbReference type="ARBA" id="ARBA00008981"/>
    </source>
</evidence>
<gene>
    <name evidence="7" type="primary">hemL</name>
    <name evidence="8" type="ORF">SAMN05443244_1179</name>
</gene>
<dbReference type="HAMAP" id="MF_00375">
    <property type="entry name" value="HemL_aminotrans_3"/>
    <property type="match status" value="1"/>
</dbReference>
<dbReference type="Gene3D" id="3.90.1150.10">
    <property type="entry name" value="Aspartate Aminotransferase, domain 1"/>
    <property type="match status" value="1"/>
</dbReference>
<organism evidence="8 9">
    <name type="scientific">Terriglobus roseus</name>
    <dbReference type="NCBI Taxonomy" id="392734"/>
    <lineage>
        <taxon>Bacteria</taxon>
        <taxon>Pseudomonadati</taxon>
        <taxon>Acidobacteriota</taxon>
        <taxon>Terriglobia</taxon>
        <taxon>Terriglobales</taxon>
        <taxon>Acidobacteriaceae</taxon>
        <taxon>Terriglobus</taxon>
    </lineage>
</organism>
<evidence type="ECO:0000313" key="8">
    <source>
        <dbReference type="EMBL" id="SEB57421.1"/>
    </source>
</evidence>
<protein>
    <recommendedName>
        <fullName evidence="7">Glutamate-1-semialdehyde 2,1-aminomutase</fullName>
        <shortName evidence="7">GSA</shortName>
        <ecNumber evidence="7">5.4.3.8</ecNumber>
    </recommendedName>
    <alternativeName>
        <fullName evidence="7">Glutamate-1-semialdehyde aminotransferase</fullName>
        <shortName evidence="7">GSA-AT</shortName>
    </alternativeName>
</protein>
<dbReference type="NCBIfam" id="NF000818">
    <property type="entry name" value="PRK00062.1"/>
    <property type="match status" value="1"/>
</dbReference>
<comment type="cofactor">
    <cofactor evidence="1 7">
        <name>pyridoxal 5'-phosphate</name>
        <dbReference type="ChEBI" id="CHEBI:597326"/>
    </cofactor>
</comment>
<reference evidence="8 9" key="1">
    <citation type="submission" date="2016-10" db="EMBL/GenBank/DDBJ databases">
        <authorList>
            <person name="de Groot N.N."/>
        </authorList>
    </citation>
    <scope>NUCLEOTIDE SEQUENCE [LARGE SCALE GENOMIC DNA]</scope>
    <source>
        <strain evidence="8 9">AB35.6</strain>
    </source>
</reference>
<dbReference type="GO" id="GO:0042286">
    <property type="term" value="F:glutamate-1-semialdehyde 2,1-aminomutase activity"/>
    <property type="evidence" value="ECO:0007669"/>
    <property type="project" value="UniProtKB-UniRule"/>
</dbReference>
<dbReference type="Pfam" id="PF00202">
    <property type="entry name" value="Aminotran_3"/>
    <property type="match status" value="1"/>
</dbReference>
<comment type="catalytic activity">
    <reaction evidence="7">
        <text>(S)-4-amino-5-oxopentanoate = 5-aminolevulinate</text>
        <dbReference type="Rhea" id="RHEA:14265"/>
        <dbReference type="ChEBI" id="CHEBI:57501"/>
        <dbReference type="ChEBI" id="CHEBI:356416"/>
        <dbReference type="EC" id="5.4.3.8"/>
    </reaction>
</comment>
<dbReference type="GO" id="GO:0008483">
    <property type="term" value="F:transaminase activity"/>
    <property type="evidence" value="ECO:0007669"/>
    <property type="project" value="InterPro"/>
</dbReference>
<dbReference type="InterPro" id="IPR015421">
    <property type="entry name" value="PyrdxlP-dep_Trfase_major"/>
</dbReference>
<keyword evidence="5 7" id="KW-0413">Isomerase</keyword>
<dbReference type="InterPro" id="IPR049704">
    <property type="entry name" value="Aminotrans_3_PPA_site"/>
</dbReference>
<proteinExistence type="inferred from homology"/>
<dbReference type="InterPro" id="IPR015422">
    <property type="entry name" value="PyrdxlP-dep_Trfase_small"/>
</dbReference>
<dbReference type="InterPro" id="IPR015424">
    <property type="entry name" value="PyrdxlP-dep_Trfase"/>
</dbReference>
<dbReference type="Gene3D" id="3.40.640.10">
    <property type="entry name" value="Type I PLP-dependent aspartate aminotransferase-like (Major domain)"/>
    <property type="match status" value="1"/>
</dbReference>
<dbReference type="EMBL" id="FNSD01000001">
    <property type="protein sequence ID" value="SEB57421.1"/>
    <property type="molecule type" value="Genomic_DNA"/>
</dbReference>
<comment type="subunit">
    <text evidence="7">Homodimer.</text>
</comment>
<dbReference type="PROSITE" id="PS00600">
    <property type="entry name" value="AA_TRANSFER_CLASS_3"/>
    <property type="match status" value="1"/>
</dbReference>
<comment type="similarity">
    <text evidence="3 7">Belongs to the class-III pyridoxal-phosphate-dependent aminotransferase family. HemL subfamily.</text>
</comment>
<dbReference type="InterPro" id="IPR005814">
    <property type="entry name" value="Aminotrans_3"/>
</dbReference>
<dbReference type="EC" id="5.4.3.8" evidence="7"/>
<evidence type="ECO:0000256" key="5">
    <source>
        <dbReference type="ARBA" id="ARBA00023235"/>
    </source>
</evidence>
<accession>A0A1H4KFZ7</accession>
<dbReference type="InterPro" id="IPR004639">
    <property type="entry name" value="4pyrrol_synth_GluAld_NH2Trfase"/>
</dbReference>